<feature type="region of interest" description="Disordered" evidence="1">
    <location>
        <begin position="372"/>
        <end position="402"/>
    </location>
</feature>
<evidence type="ECO:0000256" key="1">
    <source>
        <dbReference type="SAM" id="MobiDB-lite"/>
    </source>
</evidence>
<feature type="chain" id="PRO_5009314907" evidence="2">
    <location>
        <begin position="17"/>
        <end position="423"/>
    </location>
</feature>
<dbReference type="AlphaFoldDB" id="A0A1I8AMA6"/>
<accession>A0A1I8AMA6</accession>
<keyword evidence="3" id="KW-1185">Reference proteome</keyword>
<proteinExistence type="predicted"/>
<dbReference type="Proteomes" id="UP000095287">
    <property type="component" value="Unplaced"/>
</dbReference>
<reference evidence="4" key="1">
    <citation type="submission" date="2016-11" db="UniProtKB">
        <authorList>
            <consortium name="WormBaseParasite"/>
        </authorList>
    </citation>
    <scope>IDENTIFICATION</scope>
</reference>
<dbReference type="WBParaSite" id="L893_g6897.t2">
    <property type="protein sequence ID" value="L893_g6897.t2"/>
    <property type="gene ID" value="L893_g6897"/>
</dbReference>
<evidence type="ECO:0000256" key="2">
    <source>
        <dbReference type="SAM" id="SignalP"/>
    </source>
</evidence>
<protein>
    <submittedName>
        <fullName evidence="4">Conserved secreted protein</fullName>
    </submittedName>
</protein>
<feature type="signal peptide" evidence="2">
    <location>
        <begin position="1"/>
        <end position="16"/>
    </location>
</feature>
<name>A0A1I8AMA6_9BILA</name>
<keyword evidence="2" id="KW-0732">Signal</keyword>
<evidence type="ECO:0000313" key="3">
    <source>
        <dbReference type="Proteomes" id="UP000095287"/>
    </source>
</evidence>
<organism evidence="3 4">
    <name type="scientific">Steinernema glaseri</name>
    <dbReference type="NCBI Taxonomy" id="37863"/>
    <lineage>
        <taxon>Eukaryota</taxon>
        <taxon>Metazoa</taxon>
        <taxon>Ecdysozoa</taxon>
        <taxon>Nematoda</taxon>
        <taxon>Chromadorea</taxon>
        <taxon>Rhabditida</taxon>
        <taxon>Tylenchina</taxon>
        <taxon>Panagrolaimomorpha</taxon>
        <taxon>Strongyloidoidea</taxon>
        <taxon>Steinernematidae</taxon>
        <taxon>Steinernema</taxon>
    </lineage>
</organism>
<sequence length="423" mass="48037">MRIYLFSLCFTELCASVLLSPQSKVFQVSRELLRHRRSSVSSACFSGDTSPVDAARVPEIPSRYNVDTPWNRPDVRVYESDTLRFNWNWMKALPVRGLNDTVGDVIRYLDDHDCLYLALGAPIRDVLIGEQPLGIEGKVSCGIEKIGSNHESHFRPHSLVVDVMSILPWSSGLASTELHWDYTANSMALYDDQVGNVYLIDFTTRGKDDACKRKIFIADDTESLMNLTNNDFVKVMRSYRMRLNGFRCGDQDVCSFLKEQVKRLYSFEKLEDFYCRYILEGIGSRNETGYTCYVKESRDMTDRHRKKFDKLFFDDFGMDFHQETLSLVTQKVALATFDKMPNGVVKHEPKNGFLVGNSSDSKPEEIVILDASPALKPNESSDEPKPIADGMEAANQSRSSSSSSQYLSVSLSYVVVLVFFCYP</sequence>
<evidence type="ECO:0000313" key="4">
    <source>
        <dbReference type="WBParaSite" id="L893_g6897.t2"/>
    </source>
</evidence>